<dbReference type="PRINTS" id="PR00119">
    <property type="entry name" value="CATATPASE"/>
</dbReference>
<evidence type="ECO:0000256" key="5">
    <source>
        <dbReference type="ARBA" id="ARBA00022840"/>
    </source>
</evidence>
<protein>
    <submittedName>
        <fullName evidence="13">Sodium/potassium-transporting ATPase subunit alpha</fullName>
    </submittedName>
</protein>
<dbReference type="Proteomes" id="UP001224775">
    <property type="component" value="Unassembled WGS sequence"/>
</dbReference>
<dbReference type="InterPro" id="IPR036412">
    <property type="entry name" value="HAD-like_sf"/>
</dbReference>
<dbReference type="Gene3D" id="1.20.1110.10">
    <property type="entry name" value="Calcium-transporting ATPase, transmembrane domain"/>
    <property type="match status" value="3"/>
</dbReference>
<evidence type="ECO:0000256" key="6">
    <source>
        <dbReference type="ARBA" id="ARBA00022967"/>
    </source>
</evidence>
<dbReference type="PRINTS" id="PR00121">
    <property type="entry name" value="NAKATPASE"/>
</dbReference>
<evidence type="ECO:0000313" key="13">
    <source>
        <dbReference type="EMBL" id="KAK1737535.1"/>
    </source>
</evidence>
<dbReference type="InterPro" id="IPR023299">
    <property type="entry name" value="ATPase_P-typ_cyto_dom_N"/>
</dbReference>
<keyword evidence="6" id="KW-1278">Translocase</keyword>
<name>A0AAD9D992_9STRA</name>
<dbReference type="AlphaFoldDB" id="A0AAD9D992"/>
<evidence type="ECO:0000256" key="1">
    <source>
        <dbReference type="ARBA" id="ARBA00004651"/>
    </source>
</evidence>
<dbReference type="PROSITE" id="PS00154">
    <property type="entry name" value="ATPASE_E1_E2"/>
    <property type="match status" value="1"/>
</dbReference>
<feature type="transmembrane region" description="Helical" evidence="11">
    <location>
        <begin position="1195"/>
        <end position="1214"/>
    </location>
</feature>
<evidence type="ECO:0000256" key="4">
    <source>
        <dbReference type="ARBA" id="ARBA00022741"/>
    </source>
</evidence>
<feature type="transmembrane region" description="Helical" evidence="11">
    <location>
        <begin position="745"/>
        <end position="767"/>
    </location>
</feature>
<dbReference type="GO" id="GO:0005524">
    <property type="term" value="F:ATP binding"/>
    <property type="evidence" value="ECO:0007669"/>
    <property type="project" value="UniProtKB-KW"/>
</dbReference>
<evidence type="ECO:0000256" key="2">
    <source>
        <dbReference type="ARBA" id="ARBA00022475"/>
    </source>
</evidence>
<dbReference type="InterPro" id="IPR001757">
    <property type="entry name" value="P_typ_ATPase"/>
</dbReference>
<dbReference type="GO" id="GO:0036376">
    <property type="term" value="P:sodium ion export across plasma membrane"/>
    <property type="evidence" value="ECO:0007669"/>
    <property type="project" value="TreeGrafter"/>
</dbReference>
<evidence type="ECO:0000256" key="3">
    <source>
        <dbReference type="ARBA" id="ARBA00022692"/>
    </source>
</evidence>
<keyword evidence="5" id="KW-0067">ATP-binding</keyword>
<feature type="transmembrane region" description="Helical" evidence="11">
    <location>
        <begin position="798"/>
        <end position="826"/>
    </location>
</feature>
<dbReference type="SFLD" id="SFLDF00027">
    <property type="entry name" value="p-type_atpase"/>
    <property type="match status" value="1"/>
</dbReference>
<dbReference type="PANTHER" id="PTHR43294">
    <property type="entry name" value="SODIUM/POTASSIUM-TRANSPORTING ATPASE SUBUNIT ALPHA"/>
    <property type="match status" value="1"/>
</dbReference>
<dbReference type="SFLD" id="SFLDS00003">
    <property type="entry name" value="Haloacid_Dehalogenase"/>
    <property type="match status" value="1"/>
</dbReference>
<dbReference type="SUPFAM" id="SSF81660">
    <property type="entry name" value="Metal cation-transporting ATPase, ATP-binding domain N"/>
    <property type="match status" value="1"/>
</dbReference>
<comment type="subcellular location">
    <subcellularLocation>
        <location evidence="1">Cell membrane</location>
        <topology evidence="1">Multi-pass membrane protein</topology>
    </subcellularLocation>
</comment>
<evidence type="ECO:0000256" key="8">
    <source>
        <dbReference type="ARBA" id="ARBA00023065"/>
    </source>
</evidence>
<comment type="similarity">
    <text evidence="10">Belongs to the cation transport ATPase (P-type) (TC 3.A.3) family.</text>
</comment>
<evidence type="ECO:0000256" key="10">
    <source>
        <dbReference type="ARBA" id="ARBA00038148"/>
    </source>
</evidence>
<dbReference type="InterPro" id="IPR050510">
    <property type="entry name" value="Cation_transp_ATPase_P-type"/>
</dbReference>
<dbReference type="PANTHER" id="PTHR43294:SF21">
    <property type="entry name" value="CATION TRANSPORTING ATPASE"/>
    <property type="match status" value="1"/>
</dbReference>
<dbReference type="Gene3D" id="3.40.50.1000">
    <property type="entry name" value="HAD superfamily/HAD-like"/>
    <property type="match status" value="1"/>
</dbReference>
<feature type="transmembrane region" description="Helical" evidence="11">
    <location>
        <begin position="240"/>
        <end position="260"/>
    </location>
</feature>
<dbReference type="Pfam" id="PF00689">
    <property type="entry name" value="Cation_ATPase_C"/>
    <property type="match status" value="2"/>
</dbReference>
<feature type="transmembrane region" description="Helical" evidence="11">
    <location>
        <begin position="1166"/>
        <end position="1183"/>
    </location>
</feature>
<feature type="transmembrane region" description="Helical" evidence="11">
    <location>
        <begin position="112"/>
        <end position="132"/>
    </location>
</feature>
<evidence type="ECO:0000256" key="11">
    <source>
        <dbReference type="SAM" id="Phobius"/>
    </source>
</evidence>
<keyword evidence="9 11" id="KW-0472">Membrane</keyword>
<dbReference type="SMART" id="SM00831">
    <property type="entry name" value="Cation_ATPase_N"/>
    <property type="match status" value="1"/>
</dbReference>
<dbReference type="InterPro" id="IPR006068">
    <property type="entry name" value="ATPase_P-typ_cation-transptr_C"/>
</dbReference>
<keyword evidence="7 11" id="KW-1133">Transmembrane helix</keyword>
<accession>A0AAD9D992</accession>
<dbReference type="SUPFAM" id="SSF81665">
    <property type="entry name" value="Calcium ATPase, transmembrane domain M"/>
    <property type="match status" value="1"/>
</dbReference>
<dbReference type="SFLD" id="SFLDG00002">
    <property type="entry name" value="C1.7:_P-type_atpase_like"/>
    <property type="match status" value="1"/>
</dbReference>
<keyword evidence="2" id="KW-1003">Cell membrane</keyword>
<evidence type="ECO:0000313" key="14">
    <source>
        <dbReference type="Proteomes" id="UP001224775"/>
    </source>
</evidence>
<dbReference type="FunFam" id="1.20.1110.10:FF:000095">
    <property type="entry name" value="Sodium/potassium-transporting ATPase subunit alpha-1"/>
    <property type="match status" value="1"/>
</dbReference>
<organism evidence="13 14">
    <name type="scientific">Skeletonema marinoi</name>
    <dbReference type="NCBI Taxonomy" id="267567"/>
    <lineage>
        <taxon>Eukaryota</taxon>
        <taxon>Sar</taxon>
        <taxon>Stramenopiles</taxon>
        <taxon>Ochrophyta</taxon>
        <taxon>Bacillariophyta</taxon>
        <taxon>Coscinodiscophyceae</taxon>
        <taxon>Thalassiosirophycidae</taxon>
        <taxon>Thalassiosirales</taxon>
        <taxon>Skeletonemataceae</taxon>
        <taxon>Skeletonema</taxon>
        <taxon>Skeletonema marinoi-dohrnii complex</taxon>
    </lineage>
</organism>
<dbReference type="InterPro" id="IPR004014">
    <property type="entry name" value="ATPase_P-typ_cation-transptr_N"/>
</dbReference>
<gene>
    <name evidence="13" type="ORF">QTG54_011821</name>
</gene>
<dbReference type="InterPro" id="IPR023298">
    <property type="entry name" value="ATPase_P-typ_TM_dom_sf"/>
</dbReference>
<dbReference type="SUPFAM" id="SSF56784">
    <property type="entry name" value="HAD-like"/>
    <property type="match status" value="1"/>
</dbReference>
<keyword evidence="8" id="KW-0406">Ion transport</keyword>
<feature type="transmembrane region" description="Helical" evidence="11">
    <location>
        <begin position="88"/>
        <end position="106"/>
    </location>
</feature>
<dbReference type="InterPro" id="IPR023214">
    <property type="entry name" value="HAD_sf"/>
</dbReference>
<dbReference type="NCBIfam" id="TIGR01494">
    <property type="entry name" value="ATPase_P-type"/>
    <property type="match status" value="1"/>
</dbReference>
<dbReference type="Pfam" id="PF00122">
    <property type="entry name" value="E1-E2_ATPase"/>
    <property type="match status" value="1"/>
</dbReference>
<dbReference type="GO" id="GO:0006883">
    <property type="term" value="P:intracellular sodium ion homeostasis"/>
    <property type="evidence" value="ECO:0007669"/>
    <property type="project" value="TreeGrafter"/>
</dbReference>
<feature type="transmembrane region" description="Helical" evidence="11">
    <location>
        <begin position="1134"/>
        <end position="1154"/>
    </location>
</feature>
<dbReference type="InterPro" id="IPR044492">
    <property type="entry name" value="P_typ_ATPase_HD_dom"/>
</dbReference>
<evidence type="ECO:0000256" key="7">
    <source>
        <dbReference type="ARBA" id="ARBA00022989"/>
    </source>
</evidence>
<dbReference type="GO" id="GO:0030007">
    <property type="term" value="P:intracellular potassium ion homeostasis"/>
    <property type="evidence" value="ECO:0007669"/>
    <property type="project" value="TreeGrafter"/>
</dbReference>
<keyword evidence="14" id="KW-1185">Reference proteome</keyword>
<keyword evidence="3 11" id="KW-0812">Transmembrane</keyword>
<dbReference type="FunFam" id="3.40.50.1000:FF:000083">
    <property type="entry name" value="Sodium/potassium-transporting ATPase subunit alpha"/>
    <property type="match status" value="1"/>
</dbReference>
<dbReference type="GO" id="GO:1990573">
    <property type="term" value="P:potassium ion import across plasma membrane"/>
    <property type="evidence" value="ECO:0007669"/>
    <property type="project" value="TreeGrafter"/>
</dbReference>
<dbReference type="Gene3D" id="2.70.150.10">
    <property type="entry name" value="Calcium-transporting ATPase, cytoplasmic transduction domain A"/>
    <property type="match status" value="1"/>
</dbReference>
<reference evidence="13" key="1">
    <citation type="submission" date="2023-06" db="EMBL/GenBank/DDBJ databases">
        <title>Survivors Of The Sea: Transcriptome response of Skeletonema marinoi to long-term dormancy.</title>
        <authorList>
            <person name="Pinder M.I.M."/>
            <person name="Kourtchenko O."/>
            <person name="Robertson E.K."/>
            <person name="Larsson T."/>
            <person name="Maumus F."/>
            <person name="Osuna-Cruz C.M."/>
            <person name="Vancaester E."/>
            <person name="Stenow R."/>
            <person name="Vandepoele K."/>
            <person name="Ploug H."/>
            <person name="Bruchert V."/>
            <person name="Godhe A."/>
            <person name="Topel M."/>
        </authorList>
    </citation>
    <scope>NUCLEOTIDE SEQUENCE</scope>
    <source>
        <strain evidence="13">R05AC</strain>
    </source>
</reference>
<keyword evidence="4" id="KW-0547">Nucleotide-binding</keyword>
<dbReference type="EMBL" id="JATAAI010000025">
    <property type="protein sequence ID" value="KAK1737535.1"/>
    <property type="molecule type" value="Genomic_DNA"/>
</dbReference>
<sequence length="1250" mass="137918">MKLFSSWRKRSVDNEAKNNDDLKRNVQVTAHKETIEELTSPSRLNVNPHTGLDADDAKQRLVTHGMNMLTPPKQTPAWIKFLKELSGFFSLLLWGGALLCFVGYSIDGSEDHLFLGIVLVVVVVVTGIFSFVQNSKSESLMNSFKSMLPPKVKVLRVERQMKLFQQDCSRRYRLCGAGDLIPADIRVLECSDNFQVDNAALTGESEPQKRSSVCTHDDPLETTNLCFFGTLAPEGSCKQFIGIGTPFIESLVFTIGIIVANVPEGLLATVTVCLTLTAKRMHAKKVLVKNLEGVETLGSTSCICSDKTGTLTMNVMTVAQVVYGGLNAFITEDAPSSFTGGKKTYDTTNLCFQKLLRCAALCNVATFTEGSKWKYKMMEWWRKESTLITGSRLECYESSTPRDEYDVDSIRSSHPVKYTIPFNSKNKYQVHVHEDTSSGRHLVLMKGAPERILDRCTHAVIGGMIVELDENERINIIEQQEALSANGLRCLGFAEKELDTNVYNNEFKYAAENDEFYSCNFPIGDAPSDVIDSHGKSQNPQSTGGLVFLGMFALIDPPRPAVPGAVKRCQTAGIKVIMVTGDHPVTAQAIAFKCGILWSKTRGDMIKDNIKFGRTFGSADYENPDDAEAIVVPGSELSPGMKESDWDFILNHRQVVFARTSPQQKLIIVENCQRLGHIVAVTGDGVNDSPAIKKADIGIAMGMSGSEVSKQAADMILLDDDFGSIVNGKSIAYTIQSNIPEITPFLAFIIFAIPLPLTTFLILAIDLGTDMIPAISMASEQPEADIMQRRPRTKSDRLVTPAMIQFSYGYIGMIQALAGFFTYMVVMNDYGYKPQILFNRGNSDAFGHQPFFCKFSGGHYANLAGTSMKGYDGKVVDCGYAYNDFLSDGSPTLLFDFRNSETYTETNGKHTATIESYEAMEQNHYFEYIPWRGRTSSYWDDSMLFHNTIDVNKGGNLAQNTNTYFRGRAAGLWSLCEQTSDPSCENQFCGDRGSAIVRGVEVPAAALNADPSRFSTNCTAQTAMTSNLYDNALYCNGQGNSCGQLTDEPETLPFCDSDGNVCGAFNDKAVDCSYMCEGYCYWPGSNAVNPNTSQVSSFTQFKTETPGSSAKYQQCVNIGSQEAAHEALRHAQGAFFVSIVIGQIAGLLVCKTRWLSIKSQGMQNKFMLFGIGTEVMLVLFLCYCEPLNVGLGTRNLRLVHFFPAIPFAILIVCFDEARKALMRMTSRESVDPISGQKVRGKGWIERNFGY</sequence>
<dbReference type="Pfam" id="PF00690">
    <property type="entry name" value="Cation_ATPase_N"/>
    <property type="match status" value="1"/>
</dbReference>
<evidence type="ECO:0000256" key="9">
    <source>
        <dbReference type="ARBA" id="ARBA00023136"/>
    </source>
</evidence>
<feature type="domain" description="Cation-transporting P-type ATPase N-terminal" evidence="12">
    <location>
        <begin position="29"/>
        <end position="105"/>
    </location>
</feature>
<dbReference type="InterPro" id="IPR059000">
    <property type="entry name" value="ATPase_P-type_domA"/>
</dbReference>
<comment type="caution">
    <text evidence="13">The sequence shown here is derived from an EMBL/GenBank/DDBJ whole genome shotgun (WGS) entry which is preliminary data.</text>
</comment>
<dbReference type="GO" id="GO:0016887">
    <property type="term" value="F:ATP hydrolysis activity"/>
    <property type="evidence" value="ECO:0007669"/>
    <property type="project" value="InterPro"/>
</dbReference>
<dbReference type="Pfam" id="PF13246">
    <property type="entry name" value="Cation_ATPase"/>
    <property type="match status" value="1"/>
</dbReference>
<dbReference type="GO" id="GO:1902600">
    <property type="term" value="P:proton transmembrane transport"/>
    <property type="evidence" value="ECO:0007669"/>
    <property type="project" value="TreeGrafter"/>
</dbReference>
<dbReference type="Gene3D" id="3.40.1110.10">
    <property type="entry name" value="Calcium-transporting ATPase, cytoplasmic domain N"/>
    <property type="match status" value="1"/>
</dbReference>
<proteinExistence type="inferred from homology"/>
<keyword evidence="8" id="KW-0813">Transport</keyword>
<dbReference type="InterPro" id="IPR018303">
    <property type="entry name" value="ATPase_P-typ_P_site"/>
</dbReference>
<evidence type="ECO:0000259" key="12">
    <source>
        <dbReference type="SMART" id="SM00831"/>
    </source>
</evidence>
<dbReference type="GO" id="GO:0005391">
    <property type="term" value="F:P-type sodium:potassium-exchanging transporter activity"/>
    <property type="evidence" value="ECO:0007669"/>
    <property type="project" value="TreeGrafter"/>
</dbReference>
<dbReference type="GO" id="GO:0005886">
    <property type="term" value="C:plasma membrane"/>
    <property type="evidence" value="ECO:0007669"/>
    <property type="project" value="UniProtKB-SubCell"/>
</dbReference>